<evidence type="ECO:0000313" key="3">
    <source>
        <dbReference type="Proteomes" id="UP000033551"/>
    </source>
</evidence>
<reference evidence="2 3" key="1">
    <citation type="submission" date="2015-02" db="EMBL/GenBank/DDBJ databases">
        <authorList>
            <person name="Ju K.-S."/>
            <person name="Doroghazi J.R."/>
            <person name="Metcalf W."/>
        </authorList>
    </citation>
    <scope>NUCLEOTIDE SEQUENCE [LARGE SCALE GENOMIC DNA]</scope>
    <source>
        <strain evidence="2 3">NRRL ISP-5550</strain>
    </source>
</reference>
<protein>
    <submittedName>
        <fullName evidence="2">Uncharacterized protein</fullName>
    </submittedName>
</protein>
<keyword evidence="3" id="KW-1185">Reference proteome</keyword>
<dbReference type="PATRIC" id="fig|68223.7.peg.6382"/>
<dbReference type="Proteomes" id="UP000033551">
    <property type="component" value="Unassembled WGS sequence"/>
</dbReference>
<name>A0A0F4JL26_9ACTN</name>
<dbReference type="AlphaFoldDB" id="A0A0F4JL26"/>
<gene>
    <name evidence="2" type="ORF">VR44_11885</name>
</gene>
<feature type="compositionally biased region" description="Acidic residues" evidence="1">
    <location>
        <begin position="1"/>
        <end position="12"/>
    </location>
</feature>
<feature type="compositionally biased region" description="Basic and acidic residues" evidence="1">
    <location>
        <begin position="13"/>
        <end position="31"/>
    </location>
</feature>
<dbReference type="EMBL" id="JZWV01000287">
    <property type="protein sequence ID" value="KJY34463.1"/>
    <property type="molecule type" value="Genomic_DNA"/>
</dbReference>
<proteinExistence type="predicted"/>
<evidence type="ECO:0000313" key="2">
    <source>
        <dbReference type="EMBL" id="KJY34463.1"/>
    </source>
</evidence>
<dbReference type="STRING" id="68223.GCA_002028425_06630"/>
<dbReference type="RefSeq" id="WP_045947411.1">
    <property type="nucleotide sequence ID" value="NZ_JZWV01000287.1"/>
</dbReference>
<comment type="caution">
    <text evidence="2">The sequence shown here is derived from an EMBL/GenBank/DDBJ whole genome shotgun (WGS) entry which is preliminary data.</text>
</comment>
<evidence type="ECO:0000256" key="1">
    <source>
        <dbReference type="SAM" id="MobiDB-lite"/>
    </source>
</evidence>
<feature type="region of interest" description="Disordered" evidence="1">
    <location>
        <begin position="1"/>
        <end position="36"/>
    </location>
</feature>
<dbReference type="OrthoDB" id="4328140at2"/>
<organism evidence="2 3">
    <name type="scientific">Streptomyces katrae</name>
    <dbReference type="NCBI Taxonomy" id="68223"/>
    <lineage>
        <taxon>Bacteria</taxon>
        <taxon>Bacillati</taxon>
        <taxon>Actinomycetota</taxon>
        <taxon>Actinomycetes</taxon>
        <taxon>Kitasatosporales</taxon>
        <taxon>Streptomycetaceae</taxon>
        <taxon>Streptomyces</taxon>
    </lineage>
</organism>
<sequence>MSDETEALVEAELEPHEPAPGEAEARSRVRSEATGMTHHQAVAALERVRAGVGVVADAEPPLRAALAEWYRIAELLAGHGGPYSCETDPYAQGQLTARHRSGPAGY</sequence>
<accession>A0A0F4JL26</accession>